<evidence type="ECO:0000256" key="1">
    <source>
        <dbReference type="ARBA" id="ARBA00004141"/>
    </source>
</evidence>
<dbReference type="Proteomes" id="UP000290365">
    <property type="component" value="Chromosome"/>
</dbReference>
<dbReference type="KEGG" id="kbs:EPA93_25530"/>
<dbReference type="SUPFAM" id="SSF144091">
    <property type="entry name" value="Rhomboid-like"/>
    <property type="match status" value="1"/>
</dbReference>
<feature type="transmembrane region" description="Helical" evidence="5">
    <location>
        <begin position="24"/>
        <end position="44"/>
    </location>
</feature>
<gene>
    <name evidence="7" type="ORF">EPA93_25530</name>
</gene>
<evidence type="ECO:0000313" key="7">
    <source>
        <dbReference type="EMBL" id="QBD83594.1"/>
    </source>
</evidence>
<evidence type="ECO:0000313" key="8">
    <source>
        <dbReference type="Proteomes" id="UP000290365"/>
    </source>
</evidence>
<evidence type="ECO:0000259" key="6">
    <source>
        <dbReference type="Pfam" id="PF01694"/>
    </source>
</evidence>
<dbReference type="GO" id="GO:0006508">
    <property type="term" value="P:proteolysis"/>
    <property type="evidence" value="ECO:0007669"/>
    <property type="project" value="UniProtKB-KW"/>
</dbReference>
<evidence type="ECO:0000256" key="2">
    <source>
        <dbReference type="ARBA" id="ARBA00022692"/>
    </source>
</evidence>
<keyword evidence="2 5" id="KW-0812">Transmembrane</keyword>
<feature type="transmembrane region" description="Helical" evidence="5">
    <location>
        <begin position="88"/>
        <end position="108"/>
    </location>
</feature>
<dbReference type="Pfam" id="PF01694">
    <property type="entry name" value="Rhomboid"/>
    <property type="match status" value="1"/>
</dbReference>
<name>A0A4P6K5S5_KTERU</name>
<sequence>MFGLVGAYSIFVLSHRRAFRGEGVFALLWLVVVVGINLSIGLFVKNVDNYAHIGGLLSGCLLGWWFMPSYRPSPTRVLTDVHGLTYRWPLALLTILGTLILVMIALYLTGG</sequence>
<feature type="transmembrane region" description="Helical" evidence="5">
    <location>
        <begin position="50"/>
        <end position="67"/>
    </location>
</feature>
<reference evidence="7 8" key="1">
    <citation type="submission" date="2019-01" db="EMBL/GenBank/DDBJ databases">
        <title>Ktedonosporobacter rubrisoli SCAWS-G2.</title>
        <authorList>
            <person name="Huang Y."/>
            <person name="Yan B."/>
        </authorList>
    </citation>
    <scope>NUCLEOTIDE SEQUENCE [LARGE SCALE GENOMIC DNA]</scope>
    <source>
        <strain evidence="7 8">SCAWS-G2</strain>
    </source>
</reference>
<keyword evidence="7" id="KW-0645">Protease</keyword>
<dbReference type="InterPro" id="IPR022764">
    <property type="entry name" value="Peptidase_S54_rhomboid_dom"/>
</dbReference>
<keyword evidence="4 5" id="KW-0472">Membrane</keyword>
<keyword evidence="7" id="KW-0378">Hydrolase</keyword>
<dbReference type="GO" id="GO:0016020">
    <property type="term" value="C:membrane"/>
    <property type="evidence" value="ECO:0007669"/>
    <property type="project" value="UniProtKB-SubCell"/>
</dbReference>
<comment type="subcellular location">
    <subcellularLocation>
        <location evidence="1">Membrane</location>
        <topology evidence="1">Multi-pass membrane protein</topology>
    </subcellularLocation>
</comment>
<keyword evidence="3 5" id="KW-1133">Transmembrane helix</keyword>
<dbReference type="GO" id="GO:0004252">
    <property type="term" value="F:serine-type endopeptidase activity"/>
    <property type="evidence" value="ECO:0007669"/>
    <property type="project" value="InterPro"/>
</dbReference>
<dbReference type="Gene3D" id="1.20.1540.10">
    <property type="entry name" value="Rhomboid-like"/>
    <property type="match status" value="1"/>
</dbReference>
<keyword evidence="8" id="KW-1185">Reference proteome</keyword>
<dbReference type="InterPro" id="IPR035952">
    <property type="entry name" value="Rhomboid-like_sf"/>
</dbReference>
<evidence type="ECO:0000256" key="3">
    <source>
        <dbReference type="ARBA" id="ARBA00022989"/>
    </source>
</evidence>
<accession>A0A4P6K5S5</accession>
<proteinExistence type="predicted"/>
<evidence type="ECO:0000256" key="4">
    <source>
        <dbReference type="ARBA" id="ARBA00023136"/>
    </source>
</evidence>
<feature type="domain" description="Peptidase S54 rhomboid" evidence="6">
    <location>
        <begin position="1"/>
        <end position="67"/>
    </location>
</feature>
<organism evidence="7 8">
    <name type="scientific">Ktedonosporobacter rubrisoli</name>
    <dbReference type="NCBI Taxonomy" id="2509675"/>
    <lineage>
        <taxon>Bacteria</taxon>
        <taxon>Bacillati</taxon>
        <taxon>Chloroflexota</taxon>
        <taxon>Ktedonobacteria</taxon>
        <taxon>Ktedonobacterales</taxon>
        <taxon>Ktedonosporobacteraceae</taxon>
        <taxon>Ktedonosporobacter</taxon>
    </lineage>
</organism>
<evidence type="ECO:0000256" key="5">
    <source>
        <dbReference type="SAM" id="Phobius"/>
    </source>
</evidence>
<dbReference type="AlphaFoldDB" id="A0A4P6K5S5"/>
<protein>
    <submittedName>
        <fullName evidence="7">Rhomboid family intramembrane serine protease</fullName>
    </submittedName>
</protein>
<dbReference type="EMBL" id="CP035758">
    <property type="protein sequence ID" value="QBD83594.1"/>
    <property type="molecule type" value="Genomic_DNA"/>
</dbReference>